<dbReference type="PATRIC" id="fig|33881.3.peg.2771"/>
<dbReference type="InterPro" id="IPR023214">
    <property type="entry name" value="HAD_sf"/>
</dbReference>
<dbReference type="SUPFAM" id="SSF56784">
    <property type="entry name" value="HAD-like"/>
    <property type="match status" value="2"/>
</dbReference>
<evidence type="ECO:0000256" key="3">
    <source>
        <dbReference type="SAM" id="SignalP"/>
    </source>
</evidence>
<comment type="caution">
    <text evidence="4">The sequence shown here is derived from an EMBL/GenBank/DDBJ whole genome shotgun (WGS) entry which is preliminary data.</text>
</comment>
<reference evidence="4 5" key="1">
    <citation type="journal article" date="2016" name="Front. Microbiol.">
        <title>Genomic Resource of Rice Seed Associated Bacteria.</title>
        <authorList>
            <person name="Midha S."/>
            <person name="Bansal K."/>
            <person name="Sharma S."/>
            <person name="Kumar N."/>
            <person name="Patil P.P."/>
            <person name="Chaudhry V."/>
            <person name="Patil P.B."/>
        </authorList>
    </citation>
    <scope>NUCLEOTIDE SEQUENCE [LARGE SCALE GENOMIC DNA]</scope>
    <source>
        <strain evidence="4 5">NS184</strain>
    </source>
</reference>
<evidence type="ECO:0000313" key="5">
    <source>
        <dbReference type="Proteomes" id="UP000078252"/>
    </source>
</evidence>
<name>A0A175RP11_9MICO</name>
<dbReference type="EMBL" id="LDQC01000065">
    <property type="protein sequence ID" value="KTR04529.1"/>
    <property type="molecule type" value="Genomic_DNA"/>
</dbReference>
<dbReference type="RefSeq" id="WP_058726313.1">
    <property type="nucleotide sequence ID" value="NZ_LDQC01000065.1"/>
</dbReference>
<proteinExistence type="predicted"/>
<protein>
    <recommendedName>
        <fullName evidence="6">Acid phosphatase</fullName>
    </recommendedName>
</protein>
<evidence type="ECO:0000313" key="4">
    <source>
        <dbReference type="EMBL" id="KTR04529.1"/>
    </source>
</evidence>
<dbReference type="Gene3D" id="3.40.50.1000">
    <property type="entry name" value="HAD superfamily/HAD-like"/>
    <property type="match status" value="2"/>
</dbReference>
<dbReference type="AlphaFoldDB" id="A0A175RP11"/>
<dbReference type="PANTHER" id="PTHR31284">
    <property type="entry name" value="ACID PHOSPHATASE-LIKE PROTEIN"/>
    <property type="match status" value="1"/>
</dbReference>
<dbReference type="InterPro" id="IPR005519">
    <property type="entry name" value="Acid_phosphat_B-like"/>
</dbReference>
<dbReference type="PANTHER" id="PTHR31284:SF10">
    <property type="entry name" value="ACID PHOSPHATASE-LIKE PROTEIN"/>
    <property type="match status" value="1"/>
</dbReference>
<dbReference type="STRING" id="33881.NS184_11865"/>
<accession>A0A175RP11</accession>
<evidence type="ECO:0000256" key="1">
    <source>
        <dbReference type="ARBA" id="ARBA00022729"/>
    </source>
</evidence>
<keyword evidence="1 3" id="KW-0732">Signal</keyword>
<dbReference type="Proteomes" id="UP000078252">
    <property type="component" value="Unassembled WGS sequence"/>
</dbReference>
<sequence length="554" mass="60491">MPFPIRRAVLVTTTTAALVAGSVLTGSFTASAHPAHDPGHHDGQLTPRTSFTMAADGSSGATQGGEGIPNIDSVKKTIATYYGDPGTGIADKTDSPYIREMRSIMTKQTKELRGEYRRAVARHQKPAIVLDADDTTLWTYDMEVGDMHFVFTPAEQDVWVQDERFPAVPAMVSYVDTAKAMGFTIFGLTGRNDDQKAATLANLEKVGYQGFTSDHYFTKWTGKGASQQPSYVQCAAASCTTVEYKALTRKHIEQDLGYTIVDNLGDQWSDLQGGYAQEHVKLPNPTYYLPSADLPGVSEPRLAPRTHFRMAADGSSGATQGGEGIPNIDSVKKTIATYYGDPGTGIADKTDSPYIREMRSIVRKQAPLVAAQCSVASRQHRNPAIVLDADDTTLWTYDMEVADMHFVFDPALQDEWVQDERFPATPSMTSLVSVAERSGCTIIGLTGRNEAQQTATIENLQKVGYPQFAAEQDGNRTYYTKWTGTGTSQQPSYISCATAKCTTIEYKSQTRAHIESRSGGRYDIVANFGDQYSDLIGGSADRSVKLPNPTYYLP</sequence>
<dbReference type="InterPro" id="IPR036412">
    <property type="entry name" value="HAD-like_sf"/>
</dbReference>
<organism evidence="4 5">
    <name type="scientific">Curtobacterium luteum</name>
    <dbReference type="NCBI Taxonomy" id="33881"/>
    <lineage>
        <taxon>Bacteria</taxon>
        <taxon>Bacillati</taxon>
        <taxon>Actinomycetota</taxon>
        <taxon>Actinomycetes</taxon>
        <taxon>Micrococcales</taxon>
        <taxon>Microbacteriaceae</taxon>
        <taxon>Curtobacterium</taxon>
    </lineage>
</organism>
<feature type="chain" id="PRO_5008042125" description="Acid phosphatase" evidence="3">
    <location>
        <begin position="33"/>
        <end position="554"/>
    </location>
</feature>
<feature type="compositionally biased region" description="Basic and acidic residues" evidence="2">
    <location>
        <begin position="34"/>
        <end position="43"/>
    </location>
</feature>
<dbReference type="Pfam" id="PF03767">
    <property type="entry name" value="Acid_phosphat_B"/>
    <property type="match status" value="2"/>
</dbReference>
<evidence type="ECO:0000256" key="2">
    <source>
        <dbReference type="SAM" id="MobiDB-lite"/>
    </source>
</evidence>
<feature type="region of interest" description="Disordered" evidence="2">
    <location>
        <begin position="31"/>
        <end position="69"/>
    </location>
</feature>
<evidence type="ECO:0008006" key="6">
    <source>
        <dbReference type="Google" id="ProtNLM"/>
    </source>
</evidence>
<feature type="signal peptide" evidence="3">
    <location>
        <begin position="1"/>
        <end position="32"/>
    </location>
</feature>
<dbReference type="OrthoDB" id="193314at2"/>
<gene>
    <name evidence="4" type="ORF">NS184_11865</name>
</gene>